<evidence type="ECO:0000256" key="1">
    <source>
        <dbReference type="SAM" id="MobiDB-lite"/>
    </source>
</evidence>
<name>A0A5N5FQM7_9ROSA</name>
<reference evidence="4" key="2">
    <citation type="submission" date="2019-10" db="EMBL/GenBank/DDBJ databases">
        <title>A de novo genome assembly of a pear dwarfing rootstock.</title>
        <authorList>
            <person name="Wang F."/>
            <person name="Wang J."/>
            <person name="Li S."/>
            <person name="Zhang Y."/>
            <person name="Fang M."/>
            <person name="Ma L."/>
            <person name="Zhao Y."/>
            <person name="Jiang S."/>
        </authorList>
    </citation>
    <scope>NUCLEOTIDE SEQUENCE [LARGE SCALE GENOMIC DNA]</scope>
</reference>
<accession>A0A5N5FQM7</accession>
<keyword evidence="4" id="KW-1185">Reference proteome</keyword>
<dbReference type="InterPro" id="IPR003618">
    <property type="entry name" value="TFIIS_cen_dom"/>
</dbReference>
<evidence type="ECO:0000313" key="3">
    <source>
        <dbReference type="EMBL" id="KAB2605313.1"/>
    </source>
</evidence>
<reference evidence="3 4" key="1">
    <citation type="submission" date="2019-09" db="EMBL/GenBank/DDBJ databases">
        <authorList>
            <person name="Ou C."/>
        </authorList>
    </citation>
    <scope>NUCLEOTIDE SEQUENCE [LARGE SCALE GENOMIC DNA]</scope>
    <source>
        <strain evidence="3">S2</strain>
        <tissue evidence="3">Leaf</tissue>
    </source>
</reference>
<feature type="region of interest" description="Disordered" evidence="1">
    <location>
        <begin position="1"/>
        <end position="27"/>
    </location>
</feature>
<reference evidence="3 4" key="3">
    <citation type="submission" date="2019-11" db="EMBL/GenBank/DDBJ databases">
        <title>A de novo genome assembly of a pear dwarfing rootstock.</title>
        <authorList>
            <person name="Wang F."/>
            <person name="Wang J."/>
            <person name="Li S."/>
            <person name="Zhang Y."/>
            <person name="Fang M."/>
            <person name="Ma L."/>
            <person name="Zhao Y."/>
            <person name="Jiang S."/>
        </authorList>
    </citation>
    <scope>NUCLEOTIDE SEQUENCE [LARGE SCALE GENOMIC DNA]</scope>
    <source>
        <strain evidence="3">S2</strain>
        <tissue evidence="3">Leaf</tissue>
    </source>
</reference>
<dbReference type="SUPFAM" id="SSF46942">
    <property type="entry name" value="Elongation factor TFIIS domain 2"/>
    <property type="match status" value="1"/>
</dbReference>
<evidence type="ECO:0000313" key="4">
    <source>
        <dbReference type="Proteomes" id="UP000327157"/>
    </source>
</evidence>
<proteinExistence type="predicted"/>
<dbReference type="Gene3D" id="1.10.472.30">
    <property type="entry name" value="Transcription elongation factor S-II, central domain"/>
    <property type="match status" value="1"/>
</dbReference>
<dbReference type="Proteomes" id="UP000327157">
    <property type="component" value="Chromosome 11"/>
</dbReference>
<feature type="compositionally biased region" description="Low complexity" evidence="1">
    <location>
        <begin position="17"/>
        <end position="26"/>
    </location>
</feature>
<dbReference type="Pfam" id="PF07500">
    <property type="entry name" value="TFIIS_M"/>
    <property type="match status" value="1"/>
</dbReference>
<feature type="domain" description="TFIIS central" evidence="2">
    <location>
        <begin position="97"/>
        <end position="198"/>
    </location>
</feature>
<dbReference type="GO" id="GO:0006351">
    <property type="term" value="P:DNA-templated transcription"/>
    <property type="evidence" value="ECO:0007669"/>
    <property type="project" value="InterPro"/>
</dbReference>
<organism evidence="3 4">
    <name type="scientific">Pyrus ussuriensis x Pyrus communis</name>
    <dbReference type="NCBI Taxonomy" id="2448454"/>
    <lineage>
        <taxon>Eukaryota</taxon>
        <taxon>Viridiplantae</taxon>
        <taxon>Streptophyta</taxon>
        <taxon>Embryophyta</taxon>
        <taxon>Tracheophyta</taxon>
        <taxon>Spermatophyta</taxon>
        <taxon>Magnoliopsida</taxon>
        <taxon>eudicotyledons</taxon>
        <taxon>Gunneridae</taxon>
        <taxon>Pentapetalae</taxon>
        <taxon>rosids</taxon>
        <taxon>fabids</taxon>
        <taxon>Rosales</taxon>
        <taxon>Rosaceae</taxon>
        <taxon>Amygdaloideae</taxon>
        <taxon>Maleae</taxon>
        <taxon>Pyrus</taxon>
    </lineage>
</organism>
<evidence type="ECO:0000259" key="2">
    <source>
        <dbReference type="Pfam" id="PF07500"/>
    </source>
</evidence>
<dbReference type="InterPro" id="IPR036575">
    <property type="entry name" value="TFIIS_cen_dom_sf"/>
</dbReference>
<gene>
    <name evidence="3" type="ORF">D8674_005030</name>
</gene>
<comment type="caution">
    <text evidence="3">The sequence shown here is derived from an EMBL/GenBank/DDBJ whole genome shotgun (WGS) entry which is preliminary data.</text>
</comment>
<sequence>MERDRSAMSERENENLASASASASASGSKLRADAKPYIRGSNIGFSSEVPLPATLCTLPVCDGARMPAPVFVPCPDSSIEEVAPGGYTPVLLPPDENSARAFVKNFISVQLSKVSEEVDESLVDYVNAFDPSKVAAQVEAVLFERWGFFDLSKPVSRNYSVVLSRLSNDGIKDFRRHILLGEISPQTLFNMSLDELWQKYLPPNRMGAMVWEF</sequence>
<dbReference type="OrthoDB" id="10289399at2759"/>
<dbReference type="AlphaFoldDB" id="A0A5N5FQM7"/>
<feature type="compositionally biased region" description="Basic and acidic residues" evidence="1">
    <location>
        <begin position="1"/>
        <end position="14"/>
    </location>
</feature>
<dbReference type="EMBL" id="SMOL01000559">
    <property type="protein sequence ID" value="KAB2605313.1"/>
    <property type="molecule type" value="Genomic_DNA"/>
</dbReference>
<protein>
    <recommendedName>
        <fullName evidence="2">TFIIS central domain-containing protein</fullName>
    </recommendedName>
</protein>